<dbReference type="Proteomes" id="UP001346869">
    <property type="component" value="Unassembled WGS sequence"/>
</dbReference>
<proteinExistence type="inferred from homology"/>
<name>A0AAN7XV28_ELEMC</name>
<dbReference type="PANTHER" id="PTHR11471:SF24">
    <property type="entry name" value="TUMOR NECROSIS FACTOR LIGAND SUPERFAMILY MEMBER 15"/>
    <property type="match status" value="1"/>
</dbReference>
<dbReference type="InterPro" id="IPR006052">
    <property type="entry name" value="TNF_dom"/>
</dbReference>
<dbReference type="PROSITE" id="PS50049">
    <property type="entry name" value="THD_2"/>
    <property type="match status" value="1"/>
</dbReference>
<evidence type="ECO:0000313" key="9">
    <source>
        <dbReference type="Proteomes" id="UP001346869"/>
    </source>
</evidence>
<dbReference type="PANTHER" id="PTHR11471">
    <property type="entry name" value="TUMOR NECROSIS FACTOR FAMILY MEMBER"/>
    <property type="match status" value="1"/>
</dbReference>
<dbReference type="Pfam" id="PF00229">
    <property type="entry name" value="TNF"/>
    <property type="match status" value="1"/>
</dbReference>
<comment type="similarity">
    <text evidence="2">Belongs to the tumor necrosis factor family.</text>
</comment>
<feature type="domain" description="THD" evidence="7">
    <location>
        <begin position="96"/>
        <end position="236"/>
    </location>
</feature>
<keyword evidence="6" id="KW-1133">Transmembrane helix</keyword>
<reference evidence="8 9" key="2">
    <citation type="journal article" date="2023" name="Mol. Biol. Evol.">
        <title>Genomics of Secondarily Temperate Adaptation in the Only Non-Antarctic Icefish.</title>
        <authorList>
            <person name="Rivera-Colon A.G."/>
            <person name="Rayamajhi N."/>
            <person name="Minhas B.F."/>
            <person name="Madrigal G."/>
            <person name="Bilyk K.T."/>
            <person name="Yoon V."/>
            <person name="Hune M."/>
            <person name="Gregory S."/>
            <person name="Cheng C.H.C."/>
            <person name="Catchen J.M."/>
        </authorList>
    </citation>
    <scope>NUCLEOTIDE SEQUENCE [LARGE SCALE GENOMIC DNA]</scope>
    <source>
        <strain evidence="8">JMC-PN-2008</strain>
    </source>
</reference>
<feature type="compositionally biased region" description="Basic and acidic residues" evidence="5">
    <location>
        <begin position="75"/>
        <end position="94"/>
    </location>
</feature>
<dbReference type="GO" id="GO:0005615">
    <property type="term" value="C:extracellular space"/>
    <property type="evidence" value="ECO:0007669"/>
    <property type="project" value="UniProtKB-KW"/>
</dbReference>
<accession>A0AAN7XV28</accession>
<evidence type="ECO:0000259" key="7">
    <source>
        <dbReference type="PROSITE" id="PS50049"/>
    </source>
</evidence>
<dbReference type="InterPro" id="IPR008983">
    <property type="entry name" value="Tumour_necrosis_fac-like_dom"/>
</dbReference>
<gene>
    <name evidence="8" type="ORF">PBY51_003425</name>
</gene>
<evidence type="ECO:0000313" key="8">
    <source>
        <dbReference type="EMBL" id="KAK5870483.1"/>
    </source>
</evidence>
<dbReference type="EMBL" id="JAUZQC010000005">
    <property type="protein sequence ID" value="KAK5870483.1"/>
    <property type="molecule type" value="Genomic_DNA"/>
</dbReference>
<dbReference type="GO" id="GO:0016020">
    <property type="term" value="C:membrane"/>
    <property type="evidence" value="ECO:0007669"/>
    <property type="project" value="UniProtKB-SubCell"/>
</dbReference>
<evidence type="ECO:0000256" key="6">
    <source>
        <dbReference type="SAM" id="Phobius"/>
    </source>
</evidence>
<dbReference type="Gene3D" id="2.60.120.40">
    <property type="match status" value="1"/>
</dbReference>
<comment type="subcellular location">
    <subcellularLocation>
        <location evidence="1">Membrane</location>
    </subcellularLocation>
</comment>
<evidence type="ECO:0000256" key="2">
    <source>
        <dbReference type="ARBA" id="ARBA00008670"/>
    </source>
</evidence>
<evidence type="ECO:0000256" key="5">
    <source>
        <dbReference type="SAM" id="MobiDB-lite"/>
    </source>
</evidence>
<dbReference type="GO" id="GO:0005125">
    <property type="term" value="F:cytokine activity"/>
    <property type="evidence" value="ECO:0007669"/>
    <property type="project" value="UniProtKB-KW"/>
</dbReference>
<keyword evidence="6" id="KW-0812">Transmembrane</keyword>
<dbReference type="SMART" id="SM00207">
    <property type="entry name" value="TNF"/>
    <property type="match status" value="1"/>
</dbReference>
<evidence type="ECO:0000256" key="4">
    <source>
        <dbReference type="ARBA" id="ARBA00023136"/>
    </source>
</evidence>
<evidence type="ECO:0000256" key="3">
    <source>
        <dbReference type="ARBA" id="ARBA00022514"/>
    </source>
</evidence>
<feature type="region of interest" description="Disordered" evidence="5">
    <location>
        <begin position="64"/>
        <end position="104"/>
    </location>
</feature>
<keyword evidence="9" id="KW-1185">Reference proteome</keyword>
<dbReference type="AlphaFoldDB" id="A0AAN7XV28"/>
<keyword evidence="3" id="KW-0202">Cytokine</keyword>
<organism evidence="8 9">
    <name type="scientific">Eleginops maclovinus</name>
    <name type="common">Patagonian blennie</name>
    <name type="synonym">Eleginus maclovinus</name>
    <dbReference type="NCBI Taxonomy" id="56733"/>
    <lineage>
        <taxon>Eukaryota</taxon>
        <taxon>Metazoa</taxon>
        <taxon>Chordata</taxon>
        <taxon>Craniata</taxon>
        <taxon>Vertebrata</taxon>
        <taxon>Euteleostomi</taxon>
        <taxon>Actinopterygii</taxon>
        <taxon>Neopterygii</taxon>
        <taxon>Teleostei</taxon>
        <taxon>Neoteleostei</taxon>
        <taxon>Acanthomorphata</taxon>
        <taxon>Eupercaria</taxon>
        <taxon>Perciformes</taxon>
        <taxon>Notothenioidei</taxon>
        <taxon>Eleginopidae</taxon>
        <taxon>Eleginops</taxon>
    </lineage>
</organism>
<dbReference type="GO" id="GO:0005164">
    <property type="term" value="F:tumor necrosis factor receptor binding"/>
    <property type="evidence" value="ECO:0007669"/>
    <property type="project" value="InterPro"/>
</dbReference>
<evidence type="ECO:0000256" key="1">
    <source>
        <dbReference type="ARBA" id="ARBA00004370"/>
    </source>
</evidence>
<dbReference type="GO" id="GO:0006955">
    <property type="term" value="P:immune response"/>
    <property type="evidence" value="ECO:0007669"/>
    <property type="project" value="InterPro"/>
</dbReference>
<keyword evidence="4 6" id="KW-0472">Membrane</keyword>
<reference evidence="8 9" key="1">
    <citation type="journal article" date="2023" name="Genes (Basel)">
        <title>Chromosome-Level Genome Assembly and Circadian Gene Repertoire of the Patagonia Blennie Eleginops maclovinus-The Closest Ancestral Proxy of Antarctic Cryonotothenioids.</title>
        <authorList>
            <person name="Cheng C.C."/>
            <person name="Rivera-Colon A.G."/>
            <person name="Minhas B.F."/>
            <person name="Wilson L."/>
            <person name="Rayamajhi N."/>
            <person name="Vargas-Chacoff L."/>
            <person name="Catchen J.M."/>
        </authorList>
    </citation>
    <scope>NUCLEOTIDE SEQUENCE [LARGE SCALE GENOMIC DNA]</scope>
    <source>
        <strain evidence="8">JMC-PN-2008</strain>
    </source>
</reference>
<feature type="transmembrane region" description="Helical" evidence="6">
    <location>
        <begin position="34"/>
        <end position="57"/>
    </location>
</feature>
<protein>
    <recommendedName>
        <fullName evidence="7">THD domain-containing protein</fullName>
    </recommendedName>
</protein>
<comment type="caution">
    <text evidence="8">The sequence shown here is derived from an EMBL/GenBank/DDBJ whole genome shotgun (WGS) entry which is preliminary data.</text>
</comment>
<dbReference type="SUPFAM" id="SSF49842">
    <property type="entry name" value="TNF-like"/>
    <property type="match status" value="1"/>
</dbReference>
<sequence length="238" mass="26655">MDTKYCSCSCGGQGALLPLTLSQPPQRKQTRPPLMAQCVTVGLLLLILAALALLLTVELRGRGQPASPDSQLTMKPERQASEGSFEHQHQKDSNHPSAMLTAPKGNKTDGQYLLWEKNEGTAFCHGGFDYSRGSLVVPRDGLYRVFLQITYEGKGWQECGRKLNCNVFVWQKSYIQDKPLLMSVDTIVSKKSRWEKSLYTAGLFNLEADSRLRVTSSCYEGIVFNEYHMFFGAELLPH</sequence>